<dbReference type="SUPFAM" id="SSF47413">
    <property type="entry name" value="lambda repressor-like DNA-binding domains"/>
    <property type="match status" value="1"/>
</dbReference>
<evidence type="ECO:0000313" key="2">
    <source>
        <dbReference type="Proteomes" id="UP000241507"/>
    </source>
</evidence>
<accession>A0A2R3ZAL0</accession>
<proteinExistence type="predicted"/>
<dbReference type="GO" id="GO:0003677">
    <property type="term" value="F:DNA binding"/>
    <property type="evidence" value="ECO:0007669"/>
    <property type="project" value="InterPro"/>
</dbReference>
<organism evidence="1 2">
    <name type="scientific">Christiangramia fulva</name>
    <dbReference type="NCBI Taxonomy" id="2126553"/>
    <lineage>
        <taxon>Bacteria</taxon>
        <taxon>Pseudomonadati</taxon>
        <taxon>Bacteroidota</taxon>
        <taxon>Flavobacteriia</taxon>
        <taxon>Flavobacteriales</taxon>
        <taxon>Flavobacteriaceae</taxon>
        <taxon>Christiangramia</taxon>
    </lineage>
</organism>
<gene>
    <name evidence="1" type="ORF">C7S20_19185</name>
</gene>
<name>A0A2R3ZAL0_9FLAO</name>
<dbReference type="CDD" id="cd00093">
    <property type="entry name" value="HTH_XRE"/>
    <property type="match status" value="1"/>
</dbReference>
<dbReference type="AlphaFoldDB" id="A0A2R3ZAL0"/>
<dbReference type="InterPro" id="IPR010982">
    <property type="entry name" value="Lambda_DNA-bd_dom_sf"/>
</dbReference>
<keyword evidence="2" id="KW-1185">Reference proteome</keyword>
<dbReference type="KEGG" id="grs:C7S20_19185"/>
<dbReference type="InterPro" id="IPR001387">
    <property type="entry name" value="Cro/C1-type_HTH"/>
</dbReference>
<dbReference type="EMBL" id="CP028136">
    <property type="protein sequence ID" value="AVR47202.1"/>
    <property type="molecule type" value="Genomic_DNA"/>
</dbReference>
<dbReference type="OrthoDB" id="1263042at2"/>
<protein>
    <submittedName>
        <fullName evidence="1">XRE family transcriptional regulator</fullName>
    </submittedName>
</protein>
<sequence>MVNGRDNRKILNEKIALRIKTLREKIEPNQSKFAEAHLMDRQIINRWESTTDGRGISIHSIKKFCSMIDISLKEFFDCELFSG</sequence>
<evidence type="ECO:0000313" key="1">
    <source>
        <dbReference type="EMBL" id="AVR47202.1"/>
    </source>
</evidence>
<dbReference type="Gene3D" id="1.10.260.40">
    <property type="entry name" value="lambda repressor-like DNA-binding domains"/>
    <property type="match status" value="1"/>
</dbReference>
<reference evidence="2" key="1">
    <citation type="submission" date="2018-03" db="EMBL/GenBank/DDBJ databases">
        <title>Gramella fulva sp. nov., isolated from a dry surface of tidal flat.</title>
        <authorList>
            <person name="Hwang S.H."/>
            <person name="Hwang W.M."/>
            <person name="Kang K."/>
            <person name="Ahn T.-Y."/>
        </authorList>
    </citation>
    <scope>NUCLEOTIDE SEQUENCE [LARGE SCALE GENOMIC DNA]</scope>
    <source>
        <strain evidence="2">SH35</strain>
    </source>
</reference>
<dbReference type="Proteomes" id="UP000241507">
    <property type="component" value="Chromosome"/>
</dbReference>